<accession>A0A0E9TCR2</accession>
<sequence length="59" mass="6923">MAPNFEEIAQGRAITTMTQREEKLHPTLRECILLQKAVQMRCLMALQQWAAEKMFCPRM</sequence>
<dbReference type="AlphaFoldDB" id="A0A0E9TCR2"/>
<proteinExistence type="predicted"/>
<name>A0A0E9TCR2_ANGAN</name>
<reference evidence="1" key="1">
    <citation type="submission" date="2014-11" db="EMBL/GenBank/DDBJ databases">
        <authorList>
            <person name="Amaro Gonzalez C."/>
        </authorList>
    </citation>
    <scope>NUCLEOTIDE SEQUENCE</scope>
</reference>
<protein>
    <submittedName>
        <fullName evidence="1">Uncharacterized protein</fullName>
    </submittedName>
</protein>
<organism evidence="1">
    <name type="scientific">Anguilla anguilla</name>
    <name type="common">European freshwater eel</name>
    <name type="synonym">Muraena anguilla</name>
    <dbReference type="NCBI Taxonomy" id="7936"/>
    <lineage>
        <taxon>Eukaryota</taxon>
        <taxon>Metazoa</taxon>
        <taxon>Chordata</taxon>
        <taxon>Craniata</taxon>
        <taxon>Vertebrata</taxon>
        <taxon>Euteleostomi</taxon>
        <taxon>Actinopterygii</taxon>
        <taxon>Neopterygii</taxon>
        <taxon>Teleostei</taxon>
        <taxon>Anguilliformes</taxon>
        <taxon>Anguillidae</taxon>
        <taxon>Anguilla</taxon>
    </lineage>
</organism>
<reference evidence="1" key="2">
    <citation type="journal article" date="2015" name="Fish Shellfish Immunol.">
        <title>Early steps in the European eel (Anguilla anguilla)-Vibrio vulnificus interaction in the gills: Role of the RtxA13 toxin.</title>
        <authorList>
            <person name="Callol A."/>
            <person name="Pajuelo D."/>
            <person name="Ebbesson L."/>
            <person name="Teles M."/>
            <person name="MacKenzie S."/>
            <person name="Amaro C."/>
        </authorList>
    </citation>
    <scope>NUCLEOTIDE SEQUENCE</scope>
</reference>
<evidence type="ECO:0000313" key="1">
    <source>
        <dbReference type="EMBL" id="JAH51474.1"/>
    </source>
</evidence>
<dbReference type="EMBL" id="GBXM01057103">
    <property type="protein sequence ID" value="JAH51474.1"/>
    <property type="molecule type" value="Transcribed_RNA"/>
</dbReference>